<reference evidence="2" key="1">
    <citation type="journal article" date="2019" name="Int. J. Syst. Evol. Microbiol.">
        <title>The Global Catalogue of Microorganisms (GCM) 10K type strain sequencing project: providing services to taxonomists for standard genome sequencing and annotation.</title>
        <authorList>
            <consortium name="The Broad Institute Genomics Platform"/>
            <consortium name="The Broad Institute Genome Sequencing Center for Infectious Disease"/>
            <person name="Wu L."/>
            <person name="Ma J."/>
        </authorList>
    </citation>
    <scope>NUCLEOTIDE SEQUENCE [LARGE SCALE GENOMIC DNA]</scope>
    <source>
        <strain evidence="2">CCUG 57113</strain>
    </source>
</reference>
<name>A0ABW0LUZ8_9BACL</name>
<evidence type="ECO:0000313" key="2">
    <source>
        <dbReference type="Proteomes" id="UP001596105"/>
    </source>
</evidence>
<dbReference type="InterPro" id="IPR045527">
    <property type="entry name" value="DUF6470"/>
</dbReference>
<protein>
    <submittedName>
        <fullName evidence="1">DUF6470 family protein</fullName>
    </submittedName>
</protein>
<dbReference type="Pfam" id="PF20074">
    <property type="entry name" value="DUF6470"/>
    <property type="match status" value="1"/>
</dbReference>
<dbReference type="EMBL" id="JBHSMH010000041">
    <property type="protein sequence ID" value="MFC5469700.1"/>
    <property type="molecule type" value="Genomic_DNA"/>
</dbReference>
<organism evidence="1 2">
    <name type="scientific">Cohnella suwonensis</name>
    <dbReference type="NCBI Taxonomy" id="696072"/>
    <lineage>
        <taxon>Bacteria</taxon>
        <taxon>Bacillati</taxon>
        <taxon>Bacillota</taxon>
        <taxon>Bacilli</taxon>
        <taxon>Bacillales</taxon>
        <taxon>Paenibacillaceae</taxon>
        <taxon>Cohnella</taxon>
    </lineage>
</organism>
<comment type="caution">
    <text evidence="1">The sequence shown here is derived from an EMBL/GenBank/DDBJ whole genome shotgun (WGS) entry which is preliminary data.</text>
</comment>
<sequence>MPLISIQSQRGLISVDSQPGRFEIRRPRPEIHVESSPPVITANNGPGELVIDQTRSFSALTGGKMDEFWHRIHSQYKGFAQQNLTHIVEWGNRMGDLRIRGNPMPDMALDAFVEGAPDLQVYGEATADNIDLGYIPKDLNLRVEPGKFIIDVQSHRPEVNYHRGGVKIQMAQYPKVTITPPTINIMA</sequence>
<evidence type="ECO:0000313" key="1">
    <source>
        <dbReference type="EMBL" id="MFC5469700.1"/>
    </source>
</evidence>
<dbReference type="Proteomes" id="UP001596105">
    <property type="component" value="Unassembled WGS sequence"/>
</dbReference>
<keyword evidence="2" id="KW-1185">Reference proteome</keyword>
<gene>
    <name evidence="1" type="ORF">ACFPPD_13285</name>
</gene>
<dbReference type="RefSeq" id="WP_378082482.1">
    <property type="nucleotide sequence ID" value="NZ_JBHSMH010000041.1"/>
</dbReference>
<accession>A0ABW0LUZ8</accession>
<proteinExistence type="predicted"/>